<feature type="repeat" description="WD" evidence="3">
    <location>
        <begin position="254"/>
        <end position="286"/>
    </location>
</feature>
<protein>
    <submittedName>
        <fullName evidence="5">Uncharacterized protein</fullName>
    </submittedName>
</protein>
<keyword evidence="1 3" id="KW-0853">WD repeat</keyword>
<dbReference type="Proteomes" id="UP001162164">
    <property type="component" value="Unassembled WGS sequence"/>
</dbReference>
<dbReference type="PROSITE" id="PS50294">
    <property type="entry name" value="WD_REPEATS_REGION"/>
    <property type="match status" value="1"/>
</dbReference>
<dbReference type="SUPFAM" id="SSF50978">
    <property type="entry name" value="WD40 repeat-like"/>
    <property type="match status" value="1"/>
</dbReference>
<dbReference type="PANTHER" id="PTHR19918:SF52">
    <property type="entry name" value="PROTEIN CORTEX"/>
    <property type="match status" value="1"/>
</dbReference>
<feature type="region of interest" description="Disordered" evidence="4">
    <location>
        <begin position="86"/>
        <end position="109"/>
    </location>
</feature>
<accession>A0ABQ9K6V6</accession>
<keyword evidence="6" id="KW-1185">Reference proteome</keyword>
<dbReference type="Pfam" id="PF00400">
    <property type="entry name" value="WD40"/>
    <property type="match status" value="1"/>
</dbReference>
<reference evidence="5" key="1">
    <citation type="journal article" date="2023" name="Insect Mol. Biol.">
        <title>Genome sequencing provides insights into the evolution of gene families encoding plant cell wall-degrading enzymes in longhorned beetles.</title>
        <authorList>
            <person name="Shin N.R."/>
            <person name="Okamura Y."/>
            <person name="Kirsch R."/>
            <person name="Pauchet Y."/>
        </authorList>
    </citation>
    <scope>NUCLEOTIDE SEQUENCE</scope>
    <source>
        <strain evidence="5">MMC_N1</strain>
    </source>
</reference>
<evidence type="ECO:0000256" key="2">
    <source>
        <dbReference type="ARBA" id="ARBA00022737"/>
    </source>
</evidence>
<dbReference type="PROSITE" id="PS50082">
    <property type="entry name" value="WD_REPEATS_2"/>
    <property type="match status" value="2"/>
</dbReference>
<dbReference type="Gene3D" id="2.130.10.10">
    <property type="entry name" value="YVTN repeat-like/Quinoprotein amine dehydrogenase"/>
    <property type="match status" value="1"/>
</dbReference>
<evidence type="ECO:0000313" key="6">
    <source>
        <dbReference type="Proteomes" id="UP001162164"/>
    </source>
</evidence>
<gene>
    <name evidence="5" type="ORF">NQ317_005634</name>
</gene>
<dbReference type="PANTHER" id="PTHR19918">
    <property type="entry name" value="CELL DIVISION CYCLE 20 CDC20 FIZZY -RELATED"/>
    <property type="match status" value="1"/>
</dbReference>
<organism evidence="5 6">
    <name type="scientific">Molorchus minor</name>
    <dbReference type="NCBI Taxonomy" id="1323400"/>
    <lineage>
        <taxon>Eukaryota</taxon>
        <taxon>Metazoa</taxon>
        <taxon>Ecdysozoa</taxon>
        <taxon>Arthropoda</taxon>
        <taxon>Hexapoda</taxon>
        <taxon>Insecta</taxon>
        <taxon>Pterygota</taxon>
        <taxon>Neoptera</taxon>
        <taxon>Endopterygota</taxon>
        <taxon>Coleoptera</taxon>
        <taxon>Polyphaga</taxon>
        <taxon>Cucujiformia</taxon>
        <taxon>Chrysomeloidea</taxon>
        <taxon>Cerambycidae</taxon>
        <taxon>Lamiinae</taxon>
        <taxon>Monochamini</taxon>
        <taxon>Molorchus</taxon>
    </lineage>
</organism>
<dbReference type="InterPro" id="IPR036322">
    <property type="entry name" value="WD40_repeat_dom_sf"/>
</dbReference>
<evidence type="ECO:0000256" key="1">
    <source>
        <dbReference type="ARBA" id="ARBA00022574"/>
    </source>
</evidence>
<comment type="caution">
    <text evidence="5">The sequence shown here is derived from an EMBL/GenBank/DDBJ whole genome shotgun (WGS) entry which is preliminary data.</text>
</comment>
<feature type="compositionally biased region" description="Basic and acidic residues" evidence="4">
    <location>
        <begin position="87"/>
        <end position="100"/>
    </location>
</feature>
<dbReference type="EMBL" id="JAPWTJ010000002">
    <property type="protein sequence ID" value="KAJ8986160.1"/>
    <property type="molecule type" value="Genomic_DNA"/>
</dbReference>
<dbReference type="SMART" id="SM00320">
    <property type="entry name" value="WD40"/>
    <property type="match status" value="4"/>
</dbReference>
<sequence length="458" mass="52903">MVYILQSPSGGNSSDRFIPRRANVDFDFSYYLINKSRERPTTNPFKRPEPSSFVNTAKYFYNLNQYRSALRKSMVPDTDRVLTFSSPKRDKTEEWRKDPDNTSSWPVRPRTRPLLDTPSIILDMPDLDTNMWHHVVDWGKKGYIGTIYEGEVHLWHPEEKLTRHITETGERVCSCIKWNRDGTHLAMALTFSAICIWDCIKNKMADVIACRCRSAKCRQVTAFEWTINNCLLTGCSAGRLTSYSRDFVCIKSFYMAHASHIVNIKASCHGNYIVTSGQDHSVRIWKWPEFIEYFEIEISILRSPIKSVDWHPWRDTLLAIGGPRYTTLWNVGTQKQVKIKPHPHSRSLLDALSFNPLSGELVVSYYSHCYGSRGVHFLTVLKDLDVIVDEAQYHFGRVPYLLWDAQGTKLATASADENLCIWDFFGSADVERKYLRPSTKQFSSNTMKSLNLFNCCIR</sequence>
<keyword evidence="2" id="KW-0677">Repeat</keyword>
<feature type="repeat" description="WD" evidence="3">
    <location>
        <begin position="391"/>
        <end position="423"/>
    </location>
</feature>
<dbReference type="InterPro" id="IPR015943">
    <property type="entry name" value="WD40/YVTN_repeat-like_dom_sf"/>
</dbReference>
<evidence type="ECO:0000313" key="5">
    <source>
        <dbReference type="EMBL" id="KAJ8986160.1"/>
    </source>
</evidence>
<evidence type="ECO:0000256" key="4">
    <source>
        <dbReference type="SAM" id="MobiDB-lite"/>
    </source>
</evidence>
<proteinExistence type="predicted"/>
<dbReference type="InterPro" id="IPR001680">
    <property type="entry name" value="WD40_rpt"/>
</dbReference>
<evidence type="ECO:0000256" key="3">
    <source>
        <dbReference type="PROSITE-ProRule" id="PRU00221"/>
    </source>
</evidence>
<dbReference type="InterPro" id="IPR033010">
    <property type="entry name" value="Cdc20/Fizzy"/>
</dbReference>
<name>A0ABQ9K6V6_9CUCU</name>